<organism evidence="1">
    <name type="scientific">uncultured Solirubrobacteraceae bacterium</name>
    <dbReference type="NCBI Taxonomy" id="1162706"/>
    <lineage>
        <taxon>Bacteria</taxon>
        <taxon>Bacillati</taxon>
        <taxon>Actinomycetota</taxon>
        <taxon>Thermoleophilia</taxon>
        <taxon>Solirubrobacterales</taxon>
        <taxon>Solirubrobacteraceae</taxon>
        <taxon>environmental samples</taxon>
    </lineage>
</organism>
<dbReference type="InterPro" id="IPR045991">
    <property type="entry name" value="DUF5947"/>
</dbReference>
<dbReference type="EMBL" id="CADCVS010000374">
    <property type="protein sequence ID" value="CAA9518479.1"/>
    <property type="molecule type" value="Genomic_DNA"/>
</dbReference>
<evidence type="ECO:0000313" key="1">
    <source>
        <dbReference type="EMBL" id="CAA9518479.1"/>
    </source>
</evidence>
<protein>
    <submittedName>
        <fullName evidence="1">Uncharacterized protein MSMEG_2717</fullName>
    </submittedName>
</protein>
<name>A0A6J4TAQ3_9ACTN</name>
<proteinExistence type="predicted"/>
<dbReference type="AlphaFoldDB" id="A0A6J4TAQ3"/>
<sequence length="211" mass="23488">MGSRLARLAQGATVREAAPGPAAAPVEQCDLCAAVVPPAHRHLVDVNDRRLLCACRPCALLFDSEAAGGGHLRLVPTRRRKLEGFVLDDAQWERLRIPVEMAFFFHSTPAERVSAFYPSPAGPTECLLELEAWTELESANPVLSEMTPDVEALLVNRARGTRDHWLVPIDDCYELVGLIRTRWRGFGGGEEVWAGIDGFFEDLPTRERTRW</sequence>
<reference evidence="1" key="1">
    <citation type="submission" date="2020-02" db="EMBL/GenBank/DDBJ databases">
        <authorList>
            <person name="Meier V. D."/>
        </authorList>
    </citation>
    <scope>NUCLEOTIDE SEQUENCE</scope>
    <source>
        <strain evidence="1">AVDCRST_MAG30</strain>
    </source>
</reference>
<dbReference type="Pfam" id="PF19372">
    <property type="entry name" value="DUF5947"/>
    <property type="match status" value="1"/>
</dbReference>
<accession>A0A6J4TAQ3</accession>
<gene>
    <name evidence="1" type="ORF">AVDCRST_MAG30-2913</name>
</gene>